<gene>
    <name evidence="2" type="ORF">Mal4_37030</name>
</gene>
<dbReference type="KEGG" id="mri:Mal4_37030"/>
<keyword evidence="3" id="KW-1185">Reference proteome</keyword>
<feature type="region of interest" description="Disordered" evidence="1">
    <location>
        <begin position="107"/>
        <end position="177"/>
    </location>
</feature>
<dbReference type="EMBL" id="CP036275">
    <property type="protein sequence ID" value="QDU39361.1"/>
    <property type="molecule type" value="Genomic_DNA"/>
</dbReference>
<sequence length="226" mass="25037">MRNSRNRTGLHAFRLRATFSRDGKNARIRSATVDDIAVRPGNSVCHSYSSSYQLLSLVGPTTTPGVVRSKQRGDLVSLPESCRRHVSPPVMVVSIGSSVRLRAACGYDRPSKQRPSRSHSRTSAGTSSVRHRSGLFWTGRPLPLRPTHVDSALSADRPAPPPSDSRESRRFAHGSGRTVRVLQLSSARRITSTRTRLRRCRSLTTAYNRLPPFRCGNKEHAPYVSL</sequence>
<reference evidence="2 3" key="1">
    <citation type="submission" date="2019-02" db="EMBL/GenBank/DDBJ databases">
        <title>Deep-cultivation of Planctomycetes and their phenomic and genomic characterization uncovers novel biology.</title>
        <authorList>
            <person name="Wiegand S."/>
            <person name="Jogler M."/>
            <person name="Boedeker C."/>
            <person name="Pinto D."/>
            <person name="Vollmers J."/>
            <person name="Rivas-Marin E."/>
            <person name="Kohn T."/>
            <person name="Peeters S.H."/>
            <person name="Heuer A."/>
            <person name="Rast P."/>
            <person name="Oberbeckmann S."/>
            <person name="Bunk B."/>
            <person name="Jeske O."/>
            <person name="Meyerdierks A."/>
            <person name="Storesund J.E."/>
            <person name="Kallscheuer N."/>
            <person name="Luecker S."/>
            <person name="Lage O.M."/>
            <person name="Pohl T."/>
            <person name="Merkel B.J."/>
            <person name="Hornburger P."/>
            <person name="Mueller R.-W."/>
            <person name="Bruemmer F."/>
            <person name="Labrenz M."/>
            <person name="Spormann A.M."/>
            <person name="Op den Camp H."/>
            <person name="Overmann J."/>
            <person name="Amann R."/>
            <person name="Jetten M.S.M."/>
            <person name="Mascher T."/>
            <person name="Medema M.H."/>
            <person name="Devos D.P."/>
            <person name="Kaster A.-K."/>
            <person name="Ovreas L."/>
            <person name="Rohde M."/>
            <person name="Galperin M.Y."/>
            <person name="Jogler C."/>
        </authorList>
    </citation>
    <scope>NUCLEOTIDE SEQUENCE [LARGE SCALE GENOMIC DNA]</scope>
    <source>
        <strain evidence="2 3">Mal4</strain>
    </source>
</reference>
<organism evidence="2 3">
    <name type="scientific">Maioricimonas rarisocia</name>
    <dbReference type="NCBI Taxonomy" id="2528026"/>
    <lineage>
        <taxon>Bacteria</taxon>
        <taxon>Pseudomonadati</taxon>
        <taxon>Planctomycetota</taxon>
        <taxon>Planctomycetia</taxon>
        <taxon>Planctomycetales</taxon>
        <taxon>Planctomycetaceae</taxon>
        <taxon>Maioricimonas</taxon>
    </lineage>
</organism>
<evidence type="ECO:0000313" key="3">
    <source>
        <dbReference type="Proteomes" id="UP000320496"/>
    </source>
</evidence>
<dbReference type="AlphaFoldDB" id="A0A517ZA85"/>
<dbReference type="Proteomes" id="UP000320496">
    <property type="component" value="Chromosome"/>
</dbReference>
<protein>
    <submittedName>
        <fullName evidence="2">Uncharacterized protein</fullName>
    </submittedName>
</protein>
<evidence type="ECO:0000313" key="2">
    <source>
        <dbReference type="EMBL" id="QDU39361.1"/>
    </source>
</evidence>
<evidence type="ECO:0000256" key="1">
    <source>
        <dbReference type="SAM" id="MobiDB-lite"/>
    </source>
</evidence>
<accession>A0A517ZA85</accession>
<proteinExistence type="predicted"/>
<name>A0A517ZA85_9PLAN</name>